<dbReference type="OrthoDB" id="671439at2759"/>
<dbReference type="InterPro" id="IPR050317">
    <property type="entry name" value="Plant_Fungal_Acyltransferase"/>
</dbReference>
<proteinExistence type="predicted"/>
<keyword evidence="4" id="KW-1185">Reference proteome</keyword>
<dbReference type="Gene3D" id="3.30.559.10">
    <property type="entry name" value="Chloramphenicol acetyltransferase-like domain"/>
    <property type="match status" value="2"/>
</dbReference>
<gene>
    <name evidence="2" type="ORF">EDS130_LOCUS31275</name>
    <name evidence="3" type="ORF">XAT740_LOCUS55499</name>
</gene>
<dbReference type="Proteomes" id="UP000663852">
    <property type="component" value="Unassembled WGS sequence"/>
</dbReference>
<keyword evidence="1" id="KW-0808">Transferase</keyword>
<dbReference type="GO" id="GO:0016747">
    <property type="term" value="F:acyltransferase activity, transferring groups other than amino-acyl groups"/>
    <property type="evidence" value="ECO:0007669"/>
    <property type="project" value="TreeGrafter"/>
</dbReference>
<dbReference type="PANTHER" id="PTHR31642:SF310">
    <property type="entry name" value="FATTY ALCOHOL:CAFFEOYL-COA ACYLTRANSFERASE"/>
    <property type="match status" value="1"/>
</dbReference>
<dbReference type="EMBL" id="CAJNOJ010000228">
    <property type="protein sequence ID" value="CAF1313509.1"/>
    <property type="molecule type" value="Genomic_DNA"/>
</dbReference>
<dbReference type="EMBL" id="CAJNOR010010424">
    <property type="protein sequence ID" value="CAF1653708.1"/>
    <property type="molecule type" value="Genomic_DNA"/>
</dbReference>
<dbReference type="Pfam" id="PF02458">
    <property type="entry name" value="Transferase"/>
    <property type="match status" value="1"/>
</dbReference>
<sequence length="391" mass="44985">MPQDLSLNDVVMPKCYTRALWIFNYKIDDLEKAFIEFLKQFCPSAFGRIVYDAAKPNYGQLIESTSESNNVFSRADQPDQSVSHYIHCSFQEMDFFPYGALPTDTSPLIFLHQINLCDGTLLAFGIHHHFTDGYGFFTLIDRFSKWFVQKDDCQIPKFNFNRALLQPGSDIRYDHIEYTMIPPTFSFTSIPAMDVLVKKYTKQDLFTKLNITTANLSLNDVVVAWLTRAISRIRQIPSTETVNVGMASDGRRELGLDIDYFGNCNFFVCFQFPMHDLLTKSVNELAERINSEKKQRMTKDYMTSALAMVKNATNAIHPGFQSFLSKDLAFTNWSRFPLYQVDFGHGPPQRVTLPSARWDGLVLIFPTQTNEVELYIGLKQDHADQLRQELQ</sequence>
<name>A0A816ETN6_ADIRI</name>
<dbReference type="PANTHER" id="PTHR31642">
    <property type="entry name" value="TRICHOTHECENE 3-O-ACETYLTRANSFERASE"/>
    <property type="match status" value="1"/>
</dbReference>
<evidence type="ECO:0000313" key="4">
    <source>
        <dbReference type="Proteomes" id="UP000663828"/>
    </source>
</evidence>
<evidence type="ECO:0000256" key="1">
    <source>
        <dbReference type="ARBA" id="ARBA00022679"/>
    </source>
</evidence>
<evidence type="ECO:0000313" key="2">
    <source>
        <dbReference type="EMBL" id="CAF1313509.1"/>
    </source>
</evidence>
<reference evidence="3" key="1">
    <citation type="submission" date="2021-02" db="EMBL/GenBank/DDBJ databases">
        <authorList>
            <person name="Nowell W R."/>
        </authorList>
    </citation>
    <scope>NUCLEOTIDE SEQUENCE</scope>
</reference>
<organism evidence="3 4">
    <name type="scientific">Adineta ricciae</name>
    <name type="common">Rotifer</name>
    <dbReference type="NCBI Taxonomy" id="249248"/>
    <lineage>
        <taxon>Eukaryota</taxon>
        <taxon>Metazoa</taxon>
        <taxon>Spiralia</taxon>
        <taxon>Gnathifera</taxon>
        <taxon>Rotifera</taxon>
        <taxon>Eurotatoria</taxon>
        <taxon>Bdelloidea</taxon>
        <taxon>Adinetida</taxon>
        <taxon>Adinetidae</taxon>
        <taxon>Adineta</taxon>
    </lineage>
</organism>
<accession>A0A816ETN6</accession>
<evidence type="ECO:0000313" key="3">
    <source>
        <dbReference type="EMBL" id="CAF1653708.1"/>
    </source>
</evidence>
<protein>
    <submittedName>
        <fullName evidence="3">Uncharacterized protein</fullName>
    </submittedName>
</protein>
<dbReference type="AlphaFoldDB" id="A0A816ETN6"/>
<dbReference type="Proteomes" id="UP000663828">
    <property type="component" value="Unassembled WGS sequence"/>
</dbReference>
<comment type="caution">
    <text evidence="3">The sequence shown here is derived from an EMBL/GenBank/DDBJ whole genome shotgun (WGS) entry which is preliminary data.</text>
</comment>
<dbReference type="InterPro" id="IPR023213">
    <property type="entry name" value="CAT-like_dom_sf"/>
</dbReference>